<comment type="caution">
    <text evidence="3">The sequence shown here is derived from an EMBL/GenBank/DDBJ whole genome shotgun (WGS) entry which is preliminary data.</text>
</comment>
<dbReference type="EMBL" id="JBFXLT010000021">
    <property type="protein sequence ID" value="KAL2816712.1"/>
    <property type="molecule type" value="Genomic_DNA"/>
</dbReference>
<proteinExistence type="predicted"/>
<evidence type="ECO:0000313" key="3">
    <source>
        <dbReference type="EMBL" id="KAL2816712.1"/>
    </source>
</evidence>
<protein>
    <submittedName>
        <fullName evidence="3">Uncharacterized protein</fullName>
    </submittedName>
</protein>
<accession>A0ABR4HMK2</accession>
<evidence type="ECO:0000313" key="4">
    <source>
        <dbReference type="Proteomes" id="UP001610334"/>
    </source>
</evidence>
<feature type="region of interest" description="Disordered" evidence="1">
    <location>
        <begin position="43"/>
        <end position="74"/>
    </location>
</feature>
<keyword evidence="4" id="KW-1185">Reference proteome</keyword>
<feature type="transmembrane region" description="Helical" evidence="2">
    <location>
        <begin position="6"/>
        <end position="29"/>
    </location>
</feature>
<dbReference type="Proteomes" id="UP001610334">
    <property type="component" value="Unassembled WGS sequence"/>
</dbReference>
<reference evidence="3 4" key="1">
    <citation type="submission" date="2024-07" db="EMBL/GenBank/DDBJ databases">
        <title>Section-level genome sequencing and comparative genomics of Aspergillus sections Usti and Cavernicolus.</title>
        <authorList>
            <consortium name="Lawrence Berkeley National Laboratory"/>
            <person name="Nybo J.L."/>
            <person name="Vesth T.C."/>
            <person name="Theobald S."/>
            <person name="Frisvad J.C."/>
            <person name="Larsen T.O."/>
            <person name="Kjaerboelling I."/>
            <person name="Rothschild-Mancinelli K."/>
            <person name="Lyhne E.K."/>
            <person name="Kogle M.E."/>
            <person name="Barry K."/>
            <person name="Clum A."/>
            <person name="Na H."/>
            <person name="Ledsgaard L."/>
            <person name="Lin J."/>
            <person name="Lipzen A."/>
            <person name="Kuo A."/>
            <person name="Riley R."/>
            <person name="Mondo S."/>
            <person name="Labutti K."/>
            <person name="Haridas S."/>
            <person name="Pangalinan J."/>
            <person name="Salamov A.A."/>
            <person name="Simmons B.A."/>
            <person name="Magnuson J.K."/>
            <person name="Chen J."/>
            <person name="Drula E."/>
            <person name="Henrissat B."/>
            <person name="Wiebenga A."/>
            <person name="Lubbers R.J."/>
            <person name="Gomes A.C."/>
            <person name="Makela M.R."/>
            <person name="Stajich J."/>
            <person name="Grigoriev I.V."/>
            <person name="Mortensen U.H."/>
            <person name="De Vries R.P."/>
            <person name="Baker S.E."/>
            <person name="Andersen M.R."/>
        </authorList>
    </citation>
    <scope>NUCLEOTIDE SEQUENCE [LARGE SCALE GENOMIC DNA]</scope>
    <source>
        <strain evidence="3 4">CBS 588.65</strain>
    </source>
</reference>
<keyword evidence="2" id="KW-1133">Transmembrane helix</keyword>
<gene>
    <name evidence="3" type="ORF">BJX63DRAFT_387144</name>
</gene>
<sequence>MPWTTEGILAFVTLIATIPTGIIAMYTIYKRWRGYRALHPTPNFQRPSRQIDSPAGRASLEMGTVPPVVPGRDPPRWLSSVAPHRPRDTQSLAEEGLLAYYCAALWGCRTSPTDSSSLS</sequence>
<keyword evidence="2" id="KW-0812">Transmembrane</keyword>
<keyword evidence="2" id="KW-0472">Membrane</keyword>
<evidence type="ECO:0000256" key="1">
    <source>
        <dbReference type="SAM" id="MobiDB-lite"/>
    </source>
</evidence>
<evidence type="ECO:0000256" key="2">
    <source>
        <dbReference type="SAM" id="Phobius"/>
    </source>
</evidence>
<organism evidence="3 4">
    <name type="scientific">Aspergillus granulosus</name>
    <dbReference type="NCBI Taxonomy" id="176169"/>
    <lineage>
        <taxon>Eukaryota</taxon>
        <taxon>Fungi</taxon>
        <taxon>Dikarya</taxon>
        <taxon>Ascomycota</taxon>
        <taxon>Pezizomycotina</taxon>
        <taxon>Eurotiomycetes</taxon>
        <taxon>Eurotiomycetidae</taxon>
        <taxon>Eurotiales</taxon>
        <taxon>Aspergillaceae</taxon>
        <taxon>Aspergillus</taxon>
        <taxon>Aspergillus subgen. Nidulantes</taxon>
    </lineage>
</organism>
<name>A0ABR4HMK2_9EURO</name>